<evidence type="ECO:0000313" key="2">
    <source>
        <dbReference type="EMBL" id="OAM90249.1"/>
    </source>
</evidence>
<keyword evidence="3" id="KW-1185">Reference proteome</keyword>
<keyword evidence="2" id="KW-0378">Hydrolase</keyword>
<dbReference type="OrthoDB" id="9787880at2"/>
<gene>
    <name evidence="2" type="ORF">AW736_01020</name>
</gene>
<feature type="domain" description="Nudix hydrolase" evidence="1">
    <location>
        <begin position="47"/>
        <end position="180"/>
    </location>
</feature>
<dbReference type="InterPro" id="IPR000086">
    <property type="entry name" value="NUDIX_hydrolase_dom"/>
</dbReference>
<proteinExistence type="predicted"/>
<dbReference type="GO" id="GO:0016787">
    <property type="term" value="F:hydrolase activity"/>
    <property type="evidence" value="ECO:0007669"/>
    <property type="project" value="UniProtKB-KW"/>
</dbReference>
<evidence type="ECO:0000313" key="3">
    <source>
        <dbReference type="Proteomes" id="UP000078486"/>
    </source>
</evidence>
<dbReference type="SUPFAM" id="SSF55811">
    <property type="entry name" value="Nudix"/>
    <property type="match status" value="1"/>
</dbReference>
<dbReference type="Gene3D" id="3.90.79.10">
    <property type="entry name" value="Nucleoside Triphosphate Pyrophosphohydrolase"/>
    <property type="match status" value="1"/>
</dbReference>
<comment type="caution">
    <text evidence="2">The sequence shown here is derived from an EMBL/GenBank/DDBJ whole genome shotgun (WGS) entry which is preliminary data.</text>
</comment>
<dbReference type="InterPro" id="IPR015797">
    <property type="entry name" value="NUDIX_hydrolase-like_dom_sf"/>
</dbReference>
<protein>
    <submittedName>
        <fullName evidence="2">NUDIX hydrolase</fullName>
    </submittedName>
</protein>
<name>A0A178IM22_9BACT</name>
<dbReference type="STRING" id="1184151.AW736_01020"/>
<dbReference type="EMBL" id="LRRQ01000063">
    <property type="protein sequence ID" value="OAM90249.1"/>
    <property type="molecule type" value="Genomic_DNA"/>
</dbReference>
<dbReference type="Proteomes" id="UP000078486">
    <property type="component" value="Unassembled WGS sequence"/>
</dbReference>
<accession>A0A178IM22</accession>
<dbReference type="CDD" id="cd03674">
    <property type="entry name" value="NUDIX_Hydrolase"/>
    <property type="match status" value="1"/>
</dbReference>
<dbReference type="PANTHER" id="PTHR43736:SF1">
    <property type="entry name" value="DIHYDRONEOPTERIN TRIPHOSPHATE DIPHOSPHATASE"/>
    <property type="match status" value="1"/>
</dbReference>
<organism evidence="2 3">
    <name type="scientific">Termitidicoccus mucosus</name>
    <dbReference type="NCBI Taxonomy" id="1184151"/>
    <lineage>
        <taxon>Bacteria</taxon>
        <taxon>Pseudomonadati</taxon>
        <taxon>Verrucomicrobiota</taxon>
        <taxon>Opitutia</taxon>
        <taxon>Opitutales</taxon>
        <taxon>Opitutaceae</taxon>
        <taxon>Termitidicoccus</taxon>
    </lineage>
</organism>
<dbReference type="AlphaFoldDB" id="A0A178IM22"/>
<dbReference type="PROSITE" id="PS51462">
    <property type="entry name" value="NUDIX"/>
    <property type="match status" value="1"/>
</dbReference>
<dbReference type="Pfam" id="PF00293">
    <property type="entry name" value="NUDIX"/>
    <property type="match status" value="1"/>
</dbReference>
<sequence length="185" mass="20470">MSARRPLLALLRAHAALPLDAHEASMAAAIIAFVEANPRCAERSLAEGHLTGSAWIVDAARRRALLTHHRKLGLWLQLGGHADGGLDLREVAWREAREESGLAGVRPLGTGIFDVDRHRIPARKDESEHWHYDVRFLFEADADEPLVVSGESRELAWVPLGEIAARNPEESLARMVRKTQARFGA</sequence>
<dbReference type="PANTHER" id="PTHR43736">
    <property type="entry name" value="ADP-RIBOSE PYROPHOSPHATASE"/>
    <property type="match status" value="1"/>
</dbReference>
<evidence type="ECO:0000259" key="1">
    <source>
        <dbReference type="PROSITE" id="PS51462"/>
    </source>
</evidence>
<reference evidence="2 3" key="1">
    <citation type="submission" date="2016-01" db="EMBL/GenBank/DDBJ databases">
        <title>High potential of lignocellulose degradation of a new Verrucomicrobia species.</title>
        <authorList>
            <person name="Wang Y."/>
            <person name="Shi Y."/>
            <person name="Qiu Z."/>
            <person name="Liu S."/>
            <person name="Yang H."/>
        </authorList>
    </citation>
    <scope>NUCLEOTIDE SEQUENCE [LARGE SCALE GENOMIC DNA]</scope>
    <source>
        <strain evidence="2 3">TSB47</strain>
    </source>
</reference>
<dbReference type="RefSeq" id="WP_068768434.1">
    <property type="nucleotide sequence ID" value="NZ_CP109796.1"/>
</dbReference>